<dbReference type="InterPro" id="IPR050765">
    <property type="entry name" value="Riboflavin_Biosynth_HTPR"/>
</dbReference>
<evidence type="ECO:0000259" key="2">
    <source>
        <dbReference type="Pfam" id="PF01872"/>
    </source>
</evidence>
<dbReference type="Pfam" id="PF01872">
    <property type="entry name" value="RibD_C"/>
    <property type="match status" value="1"/>
</dbReference>
<organism evidence="3 4">
    <name type="scientific">Patulibacter medicamentivorans</name>
    <dbReference type="NCBI Taxonomy" id="1097667"/>
    <lineage>
        <taxon>Bacteria</taxon>
        <taxon>Bacillati</taxon>
        <taxon>Actinomycetota</taxon>
        <taxon>Thermoleophilia</taxon>
        <taxon>Solirubrobacterales</taxon>
        <taxon>Patulibacteraceae</taxon>
        <taxon>Patulibacter</taxon>
    </lineage>
</organism>
<dbReference type="EC" id="1.5.1.3" evidence="3"/>
<dbReference type="InterPro" id="IPR024072">
    <property type="entry name" value="DHFR-like_dom_sf"/>
</dbReference>
<feature type="compositionally biased region" description="Basic and acidic residues" evidence="1">
    <location>
        <begin position="15"/>
        <end position="26"/>
    </location>
</feature>
<dbReference type="Gene3D" id="3.40.430.10">
    <property type="entry name" value="Dihydrofolate Reductase, subunit A"/>
    <property type="match status" value="1"/>
</dbReference>
<feature type="region of interest" description="Disordered" evidence="1">
    <location>
        <begin position="83"/>
        <end position="110"/>
    </location>
</feature>
<protein>
    <submittedName>
        <fullName evidence="3">Dihydrofolate reductase</fullName>
        <ecNumber evidence="3">1.5.1.3</ecNumber>
    </submittedName>
</protein>
<feature type="compositionally biased region" description="Basic and acidic residues" evidence="1">
    <location>
        <begin position="205"/>
        <end position="225"/>
    </location>
</feature>
<dbReference type="GO" id="GO:0009231">
    <property type="term" value="P:riboflavin biosynthetic process"/>
    <property type="evidence" value="ECO:0007669"/>
    <property type="project" value="InterPro"/>
</dbReference>
<dbReference type="PANTHER" id="PTHR38011">
    <property type="entry name" value="DIHYDROFOLATE REDUCTASE FAMILY PROTEIN (AFU_ORTHOLOGUE AFUA_8G06820)"/>
    <property type="match status" value="1"/>
</dbReference>
<sequence length="489" mass="52820">MVIAAGAAAVGRFSESPHGRGDRPGHPDPVSGRLRDALADPLADRRPPHQGDRRALRQRSPLGRHEPVALVERDVQRVGALEVGGQSQLVAAGQPRSEQRRAEALALASGEDADRGQVQVRLARVPGLDRAEAVQDADPVRPCAAGRRRPEPQQLARGLAPPAGRRPERGAAVRRPALAARQQAGGQEREEVAAVPRAGSGPGEHPAEDRVLGERGGQRVDDRGLIGRGGGDGDGAPHGRSGHRWTLLRRAGRARPMSPGRRSGPCPRRRAPAGTCMTACDGGNPHDTTTTRTRRQQIMRTLIATAFMSLDGVVEAPGGEPGYRNSGWTFEDLEFLPEAYELKGREQEQSDAMMVGRVSYEAFSPVWPTMTEEFPRYNAMPKYVVSTTLQEGDLVDDWGETTILRSLDEVAALKRTDGGAITIHGSATLNRNLADAGLIDRYHLLVFPTLLGAGKRLFSETDKDKQMLTLVESASYGNGIQKLVYDVVR</sequence>
<gene>
    <name evidence="3" type="ORF">PAI11_00750</name>
</gene>
<evidence type="ECO:0000256" key="1">
    <source>
        <dbReference type="SAM" id="MobiDB-lite"/>
    </source>
</evidence>
<keyword evidence="4" id="KW-1185">Reference proteome</keyword>
<dbReference type="AlphaFoldDB" id="H0DZX0"/>
<dbReference type="PATRIC" id="fig|1097667.3.peg.75"/>
<dbReference type="EMBL" id="AGUD01000003">
    <property type="protein sequence ID" value="EHN13074.1"/>
    <property type="molecule type" value="Genomic_DNA"/>
</dbReference>
<dbReference type="InterPro" id="IPR002734">
    <property type="entry name" value="RibDG_C"/>
</dbReference>
<dbReference type="GO" id="GO:0008703">
    <property type="term" value="F:5-amino-6-(5-phosphoribosylamino)uracil reductase activity"/>
    <property type="evidence" value="ECO:0007669"/>
    <property type="project" value="InterPro"/>
</dbReference>
<feature type="region of interest" description="Disordered" evidence="1">
    <location>
        <begin position="133"/>
        <end position="243"/>
    </location>
</feature>
<feature type="domain" description="Bacterial bifunctional deaminase-reductase C-terminal" evidence="2">
    <location>
        <begin position="300"/>
        <end position="481"/>
    </location>
</feature>
<evidence type="ECO:0000313" key="3">
    <source>
        <dbReference type="EMBL" id="EHN13074.1"/>
    </source>
</evidence>
<dbReference type="PANTHER" id="PTHR38011:SF11">
    <property type="entry name" value="2,5-DIAMINO-6-RIBOSYLAMINO-4(3H)-PYRIMIDINONE 5'-PHOSPHATE REDUCTASE"/>
    <property type="match status" value="1"/>
</dbReference>
<feature type="compositionally biased region" description="Gly residues" evidence="1">
    <location>
        <begin position="226"/>
        <end position="236"/>
    </location>
</feature>
<evidence type="ECO:0000313" key="4">
    <source>
        <dbReference type="Proteomes" id="UP000005143"/>
    </source>
</evidence>
<name>H0DZX0_9ACTN</name>
<reference evidence="3 4" key="1">
    <citation type="journal article" date="2013" name="Biodegradation">
        <title>Quantitative proteomic analysis of ibuprofen-degrading Patulibacter sp. strain I11.</title>
        <authorList>
            <person name="Almeida B."/>
            <person name="Kjeldal H."/>
            <person name="Lolas I."/>
            <person name="Knudsen A.D."/>
            <person name="Carvalho G."/>
            <person name="Nielsen K.L."/>
            <person name="Barreto Crespo M.T."/>
            <person name="Stensballe A."/>
            <person name="Nielsen J.L."/>
        </authorList>
    </citation>
    <scope>NUCLEOTIDE SEQUENCE [LARGE SCALE GENOMIC DNA]</scope>
    <source>
        <strain evidence="3 4">I11</strain>
    </source>
</reference>
<feature type="compositionally biased region" description="Basic and acidic residues" evidence="1">
    <location>
        <begin position="33"/>
        <end position="55"/>
    </location>
</feature>
<comment type="caution">
    <text evidence="3">The sequence shown here is derived from an EMBL/GenBank/DDBJ whole genome shotgun (WGS) entry which is preliminary data.</text>
</comment>
<accession>H0DZX0</accession>
<dbReference type="SUPFAM" id="SSF53597">
    <property type="entry name" value="Dihydrofolate reductase-like"/>
    <property type="match status" value="1"/>
</dbReference>
<dbReference type="GO" id="GO:0004146">
    <property type="term" value="F:dihydrofolate reductase activity"/>
    <property type="evidence" value="ECO:0007669"/>
    <property type="project" value="UniProtKB-EC"/>
</dbReference>
<dbReference type="Proteomes" id="UP000005143">
    <property type="component" value="Unassembled WGS sequence"/>
</dbReference>
<feature type="region of interest" description="Disordered" evidence="1">
    <location>
        <begin position="1"/>
        <end position="70"/>
    </location>
</feature>
<proteinExistence type="predicted"/>
<keyword evidence="3" id="KW-0560">Oxidoreductase</keyword>